<dbReference type="SUPFAM" id="SSF53448">
    <property type="entry name" value="Nucleotide-diphospho-sugar transferases"/>
    <property type="match status" value="1"/>
</dbReference>
<dbReference type="Proteomes" id="UP000433181">
    <property type="component" value="Unassembled WGS sequence"/>
</dbReference>
<dbReference type="PANTHER" id="PTHR47183">
    <property type="entry name" value="GLUCOSE-1-PHOSPHATE CYTIDYLYLTRANSFERASE-RELATED"/>
    <property type="match status" value="1"/>
</dbReference>
<keyword evidence="3" id="KW-1185">Reference proteome</keyword>
<dbReference type="PANTHER" id="PTHR47183:SF1">
    <property type="entry name" value="GLUCOSE-1-PHOSPHATE CYTIDYLYLTRANSFERASE"/>
    <property type="match status" value="1"/>
</dbReference>
<proteinExistence type="predicted"/>
<accession>A0A6I2UJ15</accession>
<dbReference type="NCBIfam" id="TIGR02623">
    <property type="entry name" value="G1P_cyt_trans"/>
    <property type="match status" value="1"/>
</dbReference>
<dbReference type="InterPro" id="IPR005835">
    <property type="entry name" value="NTP_transferase_dom"/>
</dbReference>
<name>A0A6I2UJ15_9FIRM</name>
<feature type="domain" description="Nucleotidyl transferase" evidence="1">
    <location>
        <begin position="2"/>
        <end position="231"/>
    </location>
</feature>
<protein>
    <submittedName>
        <fullName evidence="2">Glucose-1-phosphate cytidylyltransferase</fullName>
        <ecNumber evidence="2">2.7.7.33</ecNumber>
    </submittedName>
</protein>
<dbReference type="GO" id="GO:0009243">
    <property type="term" value="P:O antigen biosynthetic process"/>
    <property type="evidence" value="ECO:0007669"/>
    <property type="project" value="InterPro"/>
</dbReference>
<reference evidence="2 3" key="1">
    <citation type="submission" date="2019-08" db="EMBL/GenBank/DDBJ databases">
        <title>In-depth cultivation of the pig gut microbiome towards novel bacterial diversity and tailored functional studies.</title>
        <authorList>
            <person name="Wylensek D."/>
            <person name="Hitch T.C.A."/>
            <person name="Clavel T."/>
        </authorList>
    </citation>
    <scope>NUCLEOTIDE SEQUENCE [LARGE SCALE GENOMIC DNA]</scope>
    <source>
        <strain evidence="2 3">WCA-693-APC-5D-A</strain>
    </source>
</reference>
<dbReference type="Gene3D" id="3.90.550.10">
    <property type="entry name" value="Spore Coat Polysaccharide Biosynthesis Protein SpsA, Chain A"/>
    <property type="match status" value="1"/>
</dbReference>
<dbReference type="InterPro" id="IPR046981">
    <property type="entry name" value="G1P_cyt_trans"/>
</dbReference>
<dbReference type="GO" id="GO:0047343">
    <property type="term" value="F:glucose-1-phosphate cytidylyltransferase activity"/>
    <property type="evidence" value="ECO:0007669"/>
    <property type="project" value="UniProtKB-EC"/>
</dbReference>
<dbReference type="CDD" id="cd02524">
    <property type="entry name" value="G1P_cytidylyltransferase"/>
    <property type="match status" value="1"/>
</dbReference>
<dbReference type="InterPro" id="IPR029044">
    <property type="entry name" value="Nucleotide-diphossugar_trans"/>
</dbReference>
<dbReference type="RefSeq" id="WP_154407314.1">
    <property type="nucleotide sequence ID" value="NZ_VUNR01000017.1"/>
</dbReference>
<evidence type="ECO:0000259" key="1">
    <source>
        <dbReference type="Pfam" id="PF00483"/>
    </source>
</evidence>
<dbReference type="InterPro" id="IPR013446">
    <property type="entry name" value="G1P_cyt_trans-like"/>
</dbReference>
<dbReference type="GeneID" id="96779085"/>
<organism evidence="2 3">
    <name type="scientific">Anaerovibrio slackiae</name>
    <dbReference type="NCBI Taxonomy" id="2652309"/>
    <lineage>
        <taxon>Bacteria</taxon>
        <taxon>Bacillati</taxon>
        <taxon>Bacillota</taxon>
        <taxon>Negativicutes</taxon>
        <taxon>Selenomonadales</taxon>
        <taxon>Selenomonadaceae</taxon>
        <taxon>Anaerovibrio</taxon>
    </lineage>
</organism>
<dbReference type="EC" id="2.7.7.33" evidence="2"/>
<evidence type="ECO:0000313" key="2">
    <source>
        <dbReference type="EMBL" id="MSU09151.1"/>
    </source>
</evidence>
<evidence type="ECO:0000313" key="3">
    <source>
        <dbReference type="Proteomes" id="UP000433181"/>
    </source>
</evidence>
<dbReference type="EMBL" id="VUNR01000017">
    <property type="protein sequence ID" value="MSU09151.1"/>
    <property type="molecule type" value="Genomic_DNA"/>
</dbReference>
<keyword evidence="2" id="KW-0808">Transferase</keyword>
<comment type="caution">
    <text evidence="2">The sequence shown here is derived from an EMBL/GenBank/DDBJ whole genome shotgun (WGS) entry which is preliminary data.</text>
</comment>
<dbReference type="Pfam" id="PF00483">
    <property type="entry name" value="NTP_transferase"/>
    <property type="match status" value="1"/>
</dbReference>
<gene>
    <name evidence="2" type="primary">rfbF</name>
    <name evidence="2" type="ORF">FYJ84_09155</name>
</gene>
<sequence length="260" mass="29863">MKVVLLAGGFGTRISEESQFKPKPMISIGGMPILWHIMKEYAAFGYDDFIVCAGYKQEYIKEYFSNYYLHNSNITFDFKHENKVTVHENASEPWNVTIVDTGLNTMTGGRVKRIAPYVGNETFMLTYGDGVCDVPIDKLVEFHRSHGRICTMTAVKPEGRFGILDIDGSEIKSFREKSKNDVGYINGGYMVLEPEIFDYISDDSTTFEREPLERIAKEGQLMAFKHNGFWQCMDTLRDREKLEKLWATGNAPWKVWENDV</sequence>
<keyword evidence="2" id="KW-0548">Nucleotidyltransferase</keyword>
<dbReference type="AlphaFoldDB" id="A0A6I2UJ15"/>